<dbReference type="PANTHER" id="PTHR48100:SF1">
    <property type="entry name" value="HISTIDINE PHOSPHATASE FAMILY PROTEIN-RELATED"/>
    <property type="match status" value="1"/>
</dbReference>
<dbReference type="InterPro" id="IPR050275">
    <property type="entry name" value="PGM_Phosphatase"/>
</dbReference>
<dbReference type="PANTHER" id="PTHR48100">
    <property type="entry name" value="BROAD-SPECIFICITY PHOSPHATASE YOR283W-RELATED"/>
    <property type="match status" value="1"/>
</dbReference>
<dbReference type="OrthoDB" id="512570at2"/>
<dbReference type="InterPro" id="IPR013078">
    <property type="entry name" value="His_Pase_superF_clade-1"/>
</dbReference>
<reference evidence="1 2" key="1">
    <citation type="submission" date="2017-10" db="EMBL/GenBank/DDBJ databases">
        <title>Bacillus sp. nov., a halophilic bacterium isolated from a Keqin Lake.</title>
        <authorList>
            <person name="Wang H."/>
        </authorList>
    </citation>
    <scope>NUCLEOTIDE SEQUENCE [LARGE SCALE GENOMIC DNA]</scope>
    <source>
        <strain evidence="1 2">KCTC 13187</strain>
    </source>
</reference>
<dbReference type="GO" id="GO:0016791">
    <property type="term" value="F:phosphatase activity"/>
    <property type="evidence" value="ECO:0007669"/>
    <property type="project" value="TreeGrafter"/>
</dbReference>
<dbReference type="EMBL" id="PDOE01000021">
    <property type="protein sequence ID" value="RKL65154.1"/>
    <property type="molecule type" value="Genomic_DNA"/>
</dbReference>
<name>A0A3A9JW71_9BACI</name>
<proteinExistence type="predicted"/>
<sequence length="181" mass="20940">MNKIYVIRHCEAEGQSPESQLTEKGFKQAGELADFFYEVKVDRIISSPFIRAIQTIKPLADNLKIDIEVSKSLSERILSDKNMPDWFEKLKSTYEELDLKYEGGESSREAMNRIVGVVEDIFNAQSQNTVIVTHGNLMSLLLKYYDGNFGFEEWTNFSNPDVFELKLENNQVSNKRIWVEK</sequence>
<gene>
    <name evidence="1" type="ORF">CR203_22080</name>
</gene>
<keyword evidence="2" id="KW-1185">Reference proteome</keyword>
<dbReference type="Proteomes" id="UP000281498">
    <property type="component" value="Unassembled WGS sequence"/>
</dbReference>
<dbReference type="PIRSF" id="PIRSF000709">
    <property type="entry name" value="6PFK_2-Ptase"/>
    <property type="match status" value="1"/>
</dbReference>
<accession>A0A3A9JW71</accession>
<dbReference type="GO" id="GO:0005737">
    <property type="term" value="C:cytoplasm"/>
    <property type="evidence" value="ECO:0007669"/>
    <property type="project" value="TreeGrafter"/>
</dbReference>
<dbReference type="Pfam" id="PF00300">
    <property type="entry name" value="His_Phos_1"/>
    <property type="match status" value="1"/>
</dbReference>
<organism evidence="1 2">
    <name type="scientific">Salipaludibacillus neizhouensis</name>
    <dbReference type="NCBI Taxonomy" id="885475"/>
    <lineage>
        <taxon>Bacteria</taxon>
        <taxon>Bacillati</taxon>
        <taxon>Bacillota</taxon>
        <taxon>Bacilli</taxon>
        <taxon>Bacillales</taxon>
        <taxon>Bacillaceae</taxon>
    </lineage>
</organism>
<dbReference type="SUPFAM" id="SSF53254">
    <property type="entry name" value="Phosphoglycerate mutase-like"/>
    <property type="match status" value="1"/>
</dbReference>
<protein>
    <submittedName>
        <fullName evidence="1">Histidine phosphatase family protein</fullName>
    </submittedName>
</protein>
<dbReference type="SMART" id="SM00855">
    <property type="entry name" value="PGAM"/>
    <property type="match status" value="1"/>
</dbReference>
<dbReference type="AlphaFoldDB" id="A0A3A9JW71"/>
<dbReference type="CDD" id="cd07067">
    <property type="entry name" value="HP_PGM_like"/>
    <property type="match status" value="1"/>
</dbReference>
<evidence type="ECO:0000313" key="2">
    <source>
        <dbReference type="Proteomes" id="UP000281498"/>
    </source>
</evidence>
<comment type="caution">
    <text evidence="1">The sequence shown here is derived from an EMBL/GenBank/DDBJ whole genome shotgun (WGS) entry which is preliminary data.</text>
</comment>
<dbReference type="Gene3D" id="3.40.50.1240">
    <property type="entry name" value="Phosphoglycerate mutase-like"/>
    <property type="match status" value="1"/>
</dbReference>
<evidence type="ECO:0000313" key="1">
    <source>
        <dbReference type="EMBL" id="RKL65154.1"/>
    </source>
</evidence>
<dbReference type="InterPro" id="IPR029033">
    <property type="entry name" value="His_PPase_superfam"/>
</dbReference>